<feature type="binding site" evidence="9">
    <location>
        <begin position="9"/>
        <end position="11"/>
    </location>
    <ligand>
        <name>substrate</name>
    </ligand>
</feature>
<dbReference type="FunFam" id="3.20.20.70:FF:000016">
    <property type="entry name" value="Triosephosphate isomerase"/>
    <property type="match status" value="1"/>
</dbReference>
<evidence type="ECO:0000256" key="9">
    <source>
        <dbReference type="HAMAP-Rule" id="MF_00147"/>
    </source>
</evidence>
<comment type="pathway">
    <text evidence="3">Carbohydrate metabolism; erythritol degradation.</text>
</comment>
<dbReference type="GO" id="GO:0006094">
    <property type="term" value="P:gluconeogenesis"/>
    <property type="evidence" value="ECO:0007669"/>
    <property type="project" value="UniProtKB-UniRule"/>
</dbReference>
<comment type="subunit">
    <text evidence="9 10">Homodimer.</text>
</comment>
<feature type="active site" description="Proton acceptor" evidence="9">
    <location>
        <position position="165"/>
    </location>
</feature>
<comment type="similarity">
    <text evidence="4 9 10">Belongs to the triosephosphate isomerase family.</text>
</comment>
<comment type="subcellular location">
    <subcellularLocation>
        <location evidence="9 10">Cytoplasm</location>
    </subcellularLocation>
</comment>
<evidence type="ECO:0000256" key="4">
    <source>
        <dbReference type="ARBA" id="ARBA00007422"/>
    </source>
</evidence>
<dbReference type="PROSITE" id="PS00171">
    <property type="entry name" value="TIM_1"/>
    <property type="match status" value="1"/>
</dbReference>
<keyword evidence="6 9" id="KW-0963">Cytoplasm</keyword>
<keyword evidence="12" id="KW-1185">Reference proteome</keyword>
<dbReference type="AlphaFoldDB" id="A0A371X4S7"/>
<feature type="active site" description="Electrophile" evidence="9">
    <location>
        <position position="95"/>
    </location>
</feature>
<comment type="catalytic activity">
    <reaction evidence="1">
        <text>L-erythrulose 1-phosphate = D-erythrulose 4-phosphate</text>
        <dbReference type="Rhea" id="RHEA:49588"/>
        <dbReference type="ChEBI" id="CHEBI:58002"/>
        <dbReference type="ChEBI" id="CHEBI:90796"/>
        <dbReference type="EC" id="5.3.1.33"/>
    </reaction>
</comment>
<dbReference type="CDD" id="cd00311">
    <property type="entry name" value="TIM"/>
    <property type="match status" value="1"/>
</dbReference>
<dbReference type="EMBL" id="QURL01000003">
    <property type="protein sequence ID" value="RFC64246.1"/>
    <property type="molecule type" value="Genomic_DNA"/>
</dbReference>
<dbReference type="RefSeq" id="WP_116682662.1">
    <property type="nucleotide sequence ID" value="NZ_QURL01000003.1"/>
</dbReference>
<dbReference type="GO" id="GO:0006096">
    <property type="term" value="P:glycolytic process"/>
    <property type="evidence" value="ECO:0007669"/>
    <property type="project" value="UniProtKB-UniRule"/>
</dbReference>
<proteinExistence type="inferred from homology"/>
<dbReference type="NCBIfam" id="TIGR00419">
    <property type="entry name" value="tim"/>
    <property type="match status" value="1"/>
</dbReference>
<dbReference type="PROSITE" id="PS51440">
    <property type="entry name" value="TIM_2"/>
    <property type="match status" value="1"/>
</dbReference>
<dbReference type="SUPFAM" id="SSF51351">
    <property type="entry name" value="Triosephosphate isomerase (TIM)"/>
    <property type="match status" value="1"/>
</dbReference>
<comment type="caution">
    <text evidence="11">The sequence shown here is derived from an EMBL/GenBank/DDBJ whole genome shotgun (WGS) entry which is preliminary data.</text>
</comment>
<protein>
    <recommendedName>
        <fullName evidence="9 10">Triosephosphate isomerase</fullName>
        <shortName evidence="9">TIM</shortName>
        <shortName evidence="9">TPI</shortName>
        <ecNumber evidence="9 10">5.3.1.1</ecNumber>
    </recommendedName>
    <alternativeName>
        <fullName evidence="9">Triose-phosphate isomerase</fullName>
    </alternativeName>
</protein>
<evidence type="ECO:0000256" key="8">
    <source>
        <dbReference type="ARBA" id="ARBA00023235"/>
    </source>
</evidence>
<dbReference type="InterPro" id="IPR022896">
    <property type="entry name" value="TrioseP_Isoase_bac/euk"/>
</dbReference>
<dbReference type="Gene3D" id="3.20.20.70">
    <property type="entry name" value="Aldolase class I"/>
    <property type="match status" value="1"/>
</dbReference>
<dbReference type="EC" id="5.3.1.1" evidence="9 10"/>
<dbReference type="GO" id="GO:0004807">
    <property type="term" value="F:triose-phosphate isomerase activity"/>
    <property type="evidence" value="ECO:0007669"/>
    <property type="project" value="UniProtKB-UniRule"/>
</dbReference>
<feature type="binding site" evidence="9">
    <location>
        <begin position="232"/>
        <end position="233"/>
    </location>
    <ligand>
        <name>substrate</name>
    </ligand>
</feature>
<dbReference type="GO" id="GO:0019563">
    <property type="term" value="P:glycerol catabolic process"/>
    <property type="evidence" value="ECO:0007669"/>
    <property type="project" value="TreeGrafter"/>
</dbReference>
<evidence type="ECO:0000256" key="1">
    <source>
        <dbReference type="ARBA" id="ARBA00000148"/>
    </source>
</evidence>
<dbReference type="HAMAP" id="MF_00147_B">
    <property type="entry name" value="TIM_B"/>
    <property type="match status" value="1"/>
</dbReference>
<dbReference type="UniPathway" id="UPA00138"/>
<dbReference type="UniPathway" id="UPA00109">
    <property type="reaction ID" value="UER00189"/>
</dbReference>
<evidence type="ECO:0000256" key="5">
    <source>
        <dbReference type="ARBA" id="ARBA00022432"/>
    </source>
</evidence>
<accession>A0A371X4S7</accession>
<comment type="function">
    <text evidence="9">Involved in the gluconeogenesis. Catalyzes stereospecifically the conversion of dihydroxyacetone phosphate (DHAP) to D-glyceraldehyde-3-phosphate (G3P).</text>
</comment>
<keyword evidence="5 9" id="KW-0312">Gluconeogenesis</keyword>
<dbReference type="UniPathway" id="UPA01066"/>
<evidence type="ECO:0000313" key="11">
    <source>
        <dbReference type="EMBL" id="RFC64246.1"/>
    </source>
</evidence>
<feature type="binding site" evidence="9">
    <location>
        <position position="211"/>
    </location>
    <ligand>
        <name>substrate</name>
    </ligand>
</feature>
<sequence length="269" mass="28386">MTTPLIAGNWKMNGMLRSLTELKGIADAVKDGRTEGCEIVICPPATMLSASRGILHNVAKVGGQDCHSEAKGAHTGDIAAEMLKDVGASFVIVGHSERRADHAESDEIVKAKVNAAWRAGLVPILCIGETQGERDEGKTLDRLGEQLAGCVPSGARGDRLVVAYEPIWAIGTGRTPSSGEVAEAHAFIRKTLTDRFGRETGEAIRLLYGGSVNPGNALELLHIDNVDGALVGGASLKAADFIAICEHAARPDGRDPFEPDFSDLEIGLE</sequence>
<comment type="pathway">
    <text evidence="2 9 10">Carbohydrate degradation; glycolysis; D-glyceraldehyde 3-phosphate from glycerone phosphate: step 1/1.</text>
</comment>
<dbReference type="InterPro" id="IPR035990">
    <property type="entry name" value="TIM_sf"/>
</dbReference>
<dbReference type="PANTHER" id="PTHR21139:SF42">
    <property type="entry name" value="TRIOSEPHOSPHATE ISOMERASE"/>
    <property type="match status" value="1"/>
</dbReference>
<comment type="pathway">
    <text evidence="9 10">Carbohydrate biosynthesis; gluconeogenesis.</text>
</comment>
<keyword evidence="8 9" id="KW-0413">Isomerase</keyword>
<dbReference type="PANTHER" id="PTHR21139">
    <property type="entry name" value="TRIOSEPHOSPHATE ISOMERASE"/>
    <property type="match status" value="1"/>
</dbReference>
<evidence type="ECO:0000256" key="3">
    <source>
        <dbReference type="ARBA" id="ARBA00004939"/>
    </source>
</evidence>
<organism evidence="11 12">
    <name type="scientific">Fulvimarina endophytica</name>
    <dbReference type="NCBI Taxonomy" id="2293836"/>
    <lineage>
        <taxon>Bacteria</taxon>
        <taxon>Pseudomonadati</taxon>
        <taxon>Pseudomonadota</taxon>
        <taxon>Alphaproteobacteria</taxon>
        <taxon>Hyphomicrobiales</taxon>
        <taxon>Aurantimonadaceae</taxon>
        <taxon>Fulvimarina</taxon>
    </lineage>
</organism>
<comment type="catalytic activity">
    <reaction evidence="9 10">
        <text>D-glyceraldehyde 3-phosphate = dihydroxyacetone phosphate</text>
        <dbReference type="Rhea" id="RHEA:18585"/>
        <dbReference type="ChEBI" id="CHEBI:57642"/>
        <dbReference type="ChEBI" id="CHEBI:59776"/>
        <dbReference type="EC" id="5.3.1.1"/>
    </reaction>
</comment>
<dbReference type="GO" id="GO:0005829">
    <property type="term" value="C:cytosol"/>
    <property type="evidence" value="ECO:0007669"/>
    <property type="project" value="TreeGrafter"/>
</dbReference>
<evidence type="ECO:0000256" key="2">
    <source>
        <dbReference type="ARBA" id="ARBA00004680"/>
    </source>
</evidence>
<evidence type="ECO:0000256" key="10">
    <source>
        <dbReference type="RuleBase" id="RU363013"/>
    </source>
</evidence>
<name>A0A371X4S7_9HYPH</name>
<dbReference type="InterPro" id="IPR013785">
    <property type="entry name" value="Aldolase_TIM"/>
</dbReference>
<evidence type="ECO:0000256" key="6">
    <source>
        <dbReference type="ARBA" id="ARBA00022490"/>
    </source>
</evidence>
<evidence type="ECO:0000313" key="12">
    <source>
        <dbReference type="Proteomes" id="UP000264310"/>
    </source>
</evidence>
<gene>
    <name evidence="9" type="primary">tpiA</name>
    <name evidence="11" type="ORF">DYI37_07860</name>
</gene>
<dbReference type="GO" id="GO:0046166">
    <property type="term" value="P:glyceraldehyde-3-phosphate biosynthetic process"/>
    <property type="evidence" value="ECO:0007669"/>
    <property type="project" value="TreeGrafter"/>
</dbReference>
<dbReference type="InterPro" id="IPR000652">
    <property type="entry name" value="Triosephosphate_isomerase"/>
</dbReference>
<keyword evidence="7 9" id="KW-0324">Glycolysis</keyword>
<dbReference type="Pfam" id="PF00121">
    <property type="entry name" value="TIM"/>
    <property type="match status" value="1"/>
</dbReference>
<dbReference type="InterPro" id="IPR020861">
    <property type="entry name" value="Triosephosphate_isomerase_AS"/>
</dbReference>
<dbReference type="OrthoDB" id="9809429at2"/>
<dbReference type="Proteomes" id="UP000264310">
    <property type="component" value="Unassembled WGS sequence"/>
</dbReference>
<evidence type="ECO:0000256" key="7">
    <source>
        <dbReference type="ARBA" id="ARBA00023152"/>
    </source>
</evidence>
<reference evidence="11 12" key="1">
    <citation type="submission" date="2018-08" db="EMBL/GenBank/DDBJ databases">
        <title>Fulvimarina sp. 85, whole genome shotgun sequence.</title>
        <authorList>
            <person name="Tuo L."/>
        </authorList>
    </citation>
    <scope>NUCLEOTIDE SEQUENCE [LARGE SCALE GENOMIC DNA]</scope>
    <source>
        <strain evidence="11 12">85</strain>
    </source>
</reference>
<feature type="binding site" evidence="9">
    <location>
        <position position="171"/>
    </location>
    <ligand>
        <name>substrate</name>
    </ligand>
</feature>